<dbReference type="HOGENOM" id="CLU_086976_0_0_5"/>
<dbReference type="EMBL" id="CP006990">
    <property type="protein sequence ID" value="AIC30984.1"/>
    <property type="molecule type" value="Genomic_DNA"/>
</dbReference>
<evidence type="ECO:0000313" key="3">
    <source>
        <dbReference type="EMBL" id="AIC30984.1"/>
    </source>
</evidence>
<dbReference type="OrthoDB" id="7202514at2"/>
<keyword evidence="2" id="KW-0732">Signal</keyword>
<proteinExistence type="predicted"/>
<feature type="signal peptide" evidence="2">
    <location>
        <begin position="1"/>
        <end position="27"/>
    </location>
</feature>
<evidence type="ECO:0000313" key="4">
    <source>
        <dbReference type="Proteomes" id="UP000027180"/>
    </source>
</evidence>
<accession>A0A060IBE4</accession>
<feature type="region of interest" description="Disordered" evidence="1">
    <location>
        <begin position="242"/>
        <end position="279"/>
    </location>
</feature>
<dbReference type="KEGG" id="rei:IE4771_PD00429"/>
<protein>
    <recommendedName>
        <fullName evidence="5">Secreted protein</fullName>
    </recommendedName>
</protein>
<feature type="chain" id="PRO_5001583857" description="Secreted protein" evidence="2">
    <location>
        <begin position="28"/>
        <end position="279"/>
    </location>
</feature>
<name>A0A060IBE4_RHIET</name>
<gene>
    <name evidence="3" type="ORF">IE4771_PD00429</name>
</gene>
<evidence type="ECO:0000256" key="1">
    <source>
        <dbReference type="SAM" id="MobiDB-lite"/>
    </source>
</evidence>
<organism evidence="3 4">
    <name type="scientific">Rhizobium etli bv. mimosae str. IE4771</name>
    <dbReference type="NCBI Taxonomy" id="1432050"/>
    <lineage>
        <taxon>Bacteria</taxon>
        <taxon>Pseudomonadati</taxon>
        <taxon>Pseudomonadota</taxon>
        <taxon>Alphaproteobacteria</taxon>
        <taxon>Hyphomicrobiales</taxon>
        <taxon>Rhizobiaceae</taxon>
        <taxon>Rhizobium/Agrobacterium group</taxon>
        <taxon>Rhizobium</taxon>
    </lineage>
</organism>
<dbReference type="Proteomes" id="UP000027180">
    <property type="component" value="Plasmid pRetIE4771d"/>
</dbReference>
<reference evidence="3 4" key="1">
    <citation type="submission" date="2013-12" db="EMBL/GenBank/DDBJ databases">
        <title>Complete genome sequence of Rhizobium etli bv. mimosae IE4771.</title>
        <authorList>
            <person name="Bustos P."/>
            <person name="Santamaria R.I."/>
            <person name="Lozano L."/>
            <person name="Ormeno-Orrillo E."/>
            <person name="Rogel M.A."/>
            <person name="Romero D."/>
            <person name="Cevallos M.A."/>
            <person name="Martinez-Romero E."/>
            <person name="Gonzalez V."/>
        </authorList>
    </citation>
    <scope>NUCLEOTIDE SEQUENCE [LARGE SCALE GENOMIC DNA]</scope>
    <source>
        <strain evidence="3 4">IE4771</strain>
        <plasmid evidence="4">Plasmid pRetIE4771d</plasmid>
    </source>
</reference>
<evidence type="ECO:0008006" key="5">
    <source>
        <dbReference type="Google" id="ProtNLM"/>
    </source>
</evidence>
<dbReference type="AlphaFoldDB" id="A0A060IBE4"/>
<dbReference type="RefSeq" id="WP_040142027.1">
    <property type="nucleotide sequence ID" value="NZ_CP006990.1"/>
</dbReference>
<sequence length="279" mass="30354">MKRFSNVRTLFFAPIVLIGLGAPAALAGQNECAGRTEDIIRRAYPSATNADDGTLLFDGATIKLSRGDSVDGDPHAVICRVWPAQPQLTLIAVPLMTEQSDSENEGDIELLVVDSTNLQVRQRLRLDGLMSDDAFRVRSVAFDTARYQLAPKRTAFGLRVSLDGSSRANPFGETTLWLFSIEGDGLKPVLDNIVVGESRGEWDTVCAGEFSETTRTLAMVPSAKDAVADILVTEKTTTSVNRVGTDNGCNSEDKTTTRKHRLRYDGSGYGVPKDLKRVD</sequence>
<keyword evidence="3" id="KW-0614">Plasmid</keyword>
<evidence type="ECO:0000256" key="2">
    <source>
        <dbReference type="SAM" id="SignalP"/>
    </source>
</evidence>
<geneLocation type="plasmid" evidence="3 4">
    <name>pRetIE4771d</name>
</geneLocation>